<organism evidence="2 3">
    <name type="scientific">Tulasnella calospora MUT 4182</name>
    <dbReference type="NCBI Taxonomy" id="1051891"/>
    <lineage>
        <taxon>Eukaryota</taxon>
        <taxon>Fungi</taxon>
        <taxon>Dikarya</taxon>
        <taxon>Basidiomycota</taxon>
        <taxon>Agaricomycotina</taxon>
        <taxon>Agaricomycetes</taxon>
        <taxon>Cantharellales</taxon>
        <taxon>Tulasnellaceae</taxon>
        <taxon>Tulasnella</taxon>
    </lineage>
</organism>
<name>A0A0C3Q3U5_9AGAM</name>
<accession>A0A0C3Q3U5</accession>
<gene>
    <name evidence="2" type="ORF">M407DRAFT_27075</name>
</gene>
<dbReference type="EMBL" id="KN823084">
    <property type="protein sequence ID" value="KIO23470.1"/>
    <property type="molecule type" value="Genomic_DNA"/>
</dbReference>
<feature type="region of interest" description="Disordered" evidence="1">
    <location>
        <begin position="1"/>
        <end position="49"/>
    </location>
</feature>
<dbReference type="AlphaFoldDB" id="A0A0C3Q3U5"/>
<dbReference type="GO" id="GO:0016787">
    <property type="term" value="F:hydrolase activity"/>
    <property type="evidence" value="ECO:0007669"/>
    <property type="project" value="UniProtKB-KW"/>
</dbReference>
<proteinExistence type="predicted"/>
<keyword evidence="3" id="KW-1185">Reference proteome</keyword>
<reference evidence="2 3" key="1">
    <citation type="submission" date="2014-04" db="EMBL/GenBank/DDBJ databases">
        <authorList>
            <consortium name="DOE Joint Genome Institute"/>
            <person name="Kuo A."/>
            <person name="Girlanda M."/>
            <person name="Perotto S."/>
            <person name="Kohler A."/>
            <person name="Nagy L.G."/>
            <person name="Floudas D."/>
            <person name="Copeland A."/>
            <person name="Barry K.W."/>
            <person name="Cichocki N."/>
            <person name="Veneault-Fourrey C."/>
            <person name="LaButti K."/>
            <person name="Lindquist E.A."/>
            <person name="Lipzen A."/>
            <person name="Lundell T."/>
            <person name="Morin E."/>
            <person name="Murat C."/>
            <person name="Sun H."/>
            <person name="Tunlid A."/>
            <person name="Henrissat B."/>
            <person name="Grigoriev I.V."/>
            <person name="Hibbett D.S."/>
            <person name="Martin F."/>
            <person name="Nordberg H.P."/>
            <person name="Cantor M.N."/>
            <person name="Hua S.X."/>
        </authorList>
    </citation>
    <scope>NUCLEOTIDE SEQUENCE [LARGE SCALE GENOMIC DNA]</scope>
    <source>
        <strain evidence="2 3">MUT 4182</strain>
    </source>
</reference>
<sequence>MNRTDSVPSLSEEPASGVVNTGAWRPSEPKRTVSWGVDVGSPGRSSSRIHLVEDPIGMPVPPPSAFEQSWGSTPILERPSGRAPSLLSVGDGETYHRDPYTRSHGSRPNYHIPPPVPTVYSTIPSSGYYSYPTHAYQGGPPIIHVDKPFLRPFDRGFLMQEDFGSYANPEHYPSTSVRIYDGRSQNYAVPPQGASGWPWNDTPEASNPTRSIDAIFDFQSRLRAEPKFNPSRDSHFLISNPAGTTPAYLPARHDPPNSSSGIINFPGYVARQLLYFSHPRDAETTMSNLVKLTTAGEFDRGWVAGLITYGPLLEALVRLADS</sequence>
<feature type="non-terminal residue" evidence="2">
    <location>
        <position position="322"/>
    </location>
</feature>
<evidence type="ECO:0000313" key="2">
    <source>
        <dbReference type="EMBL" id="KIO23470.1"/>
    </source>
</evidence>
<evidence type="ECO:0000256" key="1">
    <source>
        <dbReference type="SAM" id="MobiDB-lite"/>
    </source>
</evidence>
<dbReference type="Proteomes" id="UP000054248">
    <property type="component" value="Unassembled WGS sequence"/>
</dbReference>
<dbReference type="HOGENOM" id="CLU_867572_0_0_1"/>
<keyword evidence="2" id="KW-0378">Hydrolase</keyword>
<reference evidence="3" key="2">
    <citation type="submission" date="2015-01" db="EMBL/GenBank/DDBJ databases">
        <title>Evolutionary Origins and Diversification of the Mycorrhizal Mutualists.</title>
        <authorList>
            <consortium name="DOE Joint Genome Institute"/>
            <consortium name="Mycorrhizal Genomics Consortium"/>
            <person name="Kohler A."/>
            <person name="Kuo A."/>
            <person name="Nagy L.G."/>
            <person name="Floudas D."/>
            <person name="Copeland A."/>
            <person name="Barry K.W."/>
            <person name="Cichocki N."/>
            <person name="Veneault-Fourrey C."/>
            <person name="LaButti K."/>
            <person name="Lindquist E.A."/>
            <person name="Lipzen A."/>
            <person name="Lundell T."/>
            <person name="Morin E."/>
            <person name="Murat C."/>
            <person name="Riley R."/>
            <person name="Ohm R."/>
            <person name="Sun H."/>
            <person name="Tunlid A."/>
            <person name="Henrissat B."/>
            <person name="Grigoriev I.V."/>
            <person name="Hibbett D.S."/>
            <person name="Martin F."/>
        </authorList>
    </citation>
    <scope>NUCLEOTIDE SEQUENCE [LARGE SCALE GENOMIC DNA]</scope>
    <source>
        <strain evidence="3">MUT 4182</strain>
    </source>
</reference>
<protein>
    <submittedName>
        <fullName evidence="2">Glycoside hydrolase family 6 protein</fullName>
    </submittedName>
</protein>
<evidence type="ECO:0000313" key="3">
    <source>
        <dbReference type="Proteomes" id="UP000054248"/>
    </source>
</evidence>